<reference evidence="1 2" key="1">
    <citation type="submission" date="2019-09" db="EMBL/GenBank/DDBJ databases">
        <title>Goodfellowia gen. nov., a new genus of the Pseudonocardineae related to Actinoalloteichus, containing Goodfellowia coeruleoviolacea gen. nov., comb. nov. gen. nov., comb. nov.</title>
        <authorList>
            <person name="Labeda D."/>
        </authorList>
    </citation>
    <scope>NUCLEOTIDE SEQUENCE [LARGE SCALE GENOMIC DNA]</scope>
    <source>
        <strain evidence="1 2">AN110305</strain>
    </source>
</reference>
<organism evidence="1 2">
    <name type="scientific">Solihabitans fulvus</name>
    <dbReference type="NCBI Taxonomy" id="1892852"/>
    <lineage>
        <taxon>Bacteria</taxon>
        <taxon>Bacillati</taxon>
        <taxon>Actinomycetota</taxon>
        <taxon>Actinomycetes</taxon>
        <taxon>Pseudonocardiales</taxon>
        <taxon>Pseudonocardiaceae</taxon>
        <taxon>Solihabitans</taxon>
    </lineage>
</organism>
<evidence type="ECO:0000313" key="1">
    <source>
        <dbReference type="EMBL" id="KAA2253554.1"/>
    </source>
</evidence>
<proteinExistence type="predicted"/>
<dbReference type="EMBL" id="VUOB01000065">
    <property type="protein sequence ID" value="KAA2253554.1"/>
    <property type="molecule type" value="Genomic_DNA"/>
</dbReference>
<gene>
    <name evidence="1" type="ORF">F0L68_32625</name>
</gene>
<name>A0A5B2WRD6_9PSEU</name>
<dbReference type="AlphaFoldDB" id="A0A5B2WRD6"/>
<dbReference type="Gene3D" id="3.40.50.450">
    <property type="match status" value="1"/>
</dbReference>
<dbReference type="RefSeq" id="WP_149853719.1">
    <property type="nucleotide sequence ID" value="NZ_VUOB01000065.1"/>
</dbReference>
<sequence length="156" mass="16740">MTGSVLTAPVDFAGPGRTLFLAGGIMHCPPWQDEVVAALADLDVVLLNPRRAAFPMGDPDGEVEQIDWEHRHLAIASSVLFWFPASDPALSVQPIALYELGWLAHSDRPIAVGVDPAYPRRQDVLLQLSHARPGLPVHDTLPDTVAAARSLLTGLG</sequence>
<dbReference type="OrthoDB" id="9805113at2"/>
<protein>
    <recommendedName>
        <fullName evidence="3">Nucleoside 2-deoxyribosyltransferase like</fullName>
    </recommendedName>
</protein>
<evidence type="ECO:0000313" key="2">
    <source>
        <dbReference type="Proteomes" id="UP000323454"/>
    </source>
</evidence>
<dbReference type="Pfam" id="PF15891">
    <property type="entry name" value="Nuc_deoxyri_tr2"/>
    <property type="match status" value="1"/>
</dbReference>
<evidence type="ECO:0008006" key="3">
    <source>
        <dbReference type="Google" id="ProtNLM"/>
    </source>
</evidence>
<dbReference type="InterPro" id="IPR039470">
    <property type="entry name" value="Nuc_deoxyri_tr2"/>
</dbReference>
<keyword evidence="2" id="KW-1185">Reference proteome</keyword>
<reference evidence="1 2" key="2">
    <citation type="submission" date="2019-09" db="EMBL/GenBank/DDBJ databases">
        <authorList>
            <person name="Jin C."/>
        </authorList>
    </citation>
    <scope>NUCLEOTIDE SEQUENCE [LARGE SCALE GENOMIC DNA]</scope>
    <source>
        <strain evidence="1 2">AN110305</strain>
    </source>
</reference>
<dbReference type="Proteomes" id="UP000323454">
    <property type="component" value="Unassembled WGS sequence"/>
</dbReference>
<comment type="caution">
    <text evidence="1">The sequence shown here is derived from an EMBL/GenBank/DDBJ whole genome shotgun (WGS) entry which is preliminary data.</text>
</comment>
<accession>A0A5B2WRD6</accession>